<evidence type="ECO:0000256" key="1">
    <source>
        <dbReference type="SAM" id="MobiDB-lite"/>
    </source>
</evidence>
<keyword evidence="5" id="KW-1185">Reference proteome</keyword>
<organism evidence="4 5">
    <name type="scientific">Labilithrix luteola</name>
    <dbReference type="NCBI Taxonomy" id="1391654"/>
    <lineage>
        <taxon>Bacteria</taxon>
        <taxon>Pseudomonadati</taxon>
        <taxon>Myxococcota</taxon>
        <taxon>Polyangia</taxon>
        <taxon>Polyangiales</taxon>
        <taxon>Labilitrichaceae</taxon>
        <taxon>Labilithrix</taxon>
    </lineage>
</organism>
<protein>
    <recommendedName>
        <fullName evidence="3">Pyrrolo-quinoline quinone repeat domain-containing protein</fullName>
    </recommendedName>
</protein>
<feature type="region of interest" description="Disordered" evidence="1">
    <location>
        <begin position="594"/>
        <end position="639"/>
    </location>
</feature>
<dbReference type="InterPro" id="IPR015943">
    <property type="entry name" value="WD40/YVTN_repeat-like_dom_sf"/>
</dbReference>
<dbReference type="OrthoDB" id="5501620at2"/>
<feature type="signal peptide" evidence="2">
    <location>
        <begin position="1"/>
        <end position="29"/>
    </location>
</feature>
<keyword evidence="2" id="KW-0732">Signal</keyword>
<evidence type="ECO:0000313" key="5">
    <source>
        <dbReference type="Proteomes" id="UP000064967"/>
    </source>
</evidence>
<dbReference type="InterPro" id="IPR018391">
    <property type="entry name" value="PQQ_b-propeller_rpt"/>
</dbReference>
<feature type="compositionally biased region" description="Basic and acidic residues" evidence="1">
    <location>
        <begin position="601"/>
        <end position="639"/>
    </location>
</feature>
<dbReference type="RefSeq" id="WP_146646077.1">
    <property type="nucleotide sequence ID" value="NZ_CP012333.1"/>
</dbReference>
<feature type="domain" description="Pyrrolo-quinoline quinone repeat" evidence="3">
    <location>
        <begin position="86"/>
        <end position="213"/>
    </location>
</feature>
<dbReference type="STRING" id="1391654.AKJ09_01151"/>
<accession>A0A0K1PLT9</accession>
<reference evidence="4 5" key="1">
    <citation type="submission" date="2015-08" db="EMBL/GenBank/DDBJ databases">
        <authorList>
            <person name="Babu N.S."/>
            <person name="Beckwith C.J."/>
            <person name="Beseler K.G."/>
            <person name="Brison A."/>
            <person name="Carone J.V."/>
            <person name="Caskin T.P."/>
            <person name="Diamond M."/>
            <person name="Durham M.E."/>
            <person name="Foxe J.M."/>
            <person name="Go M."/>
            <person name="Henderson B.A."/>
            <person name="Jones I.B."/>
            <person name="McGettigan J.A."/>
            <person name="Micheletti S.J."/>
            <person name="Nasrallah M.E."/>
            <person name="Ortiz D."/>
            <person name="Piller C.R."/>
            <person name="Privatt S.R."/>
            <person name="Schneider S.L."/>
            <person name="Sharp S."/>
            <person name="Smith T.C."/>
            <person name="Stanton J.D."/>
            <person name="Ullery H.E."/>
            <person name="Wilson R.J."/>
            <person name="Serrano M.G."/>
            <person name="Buck G."/>
            <person name="Lee V."/>
            <person name="Wang Y."/>
            <person name="Carvalho R."/>
            <person name="Voegtly L."/>
            <person name="Shi R."/>
            <person name="Duckworth R."/>
            <person name="Johnson A."/>
            <person name="Loviza R."/>
            <person name="Walstead R."/>
            <person name="Shah Z."/>
            <person name="Kiflezghi M."/>
            <person name="Wade K."/>
            <person name="Ball S.L."/>
            <person name="Bradley K.W."/>
            <person name="Asai D.J."/>
            <person name="Bowman C.A."/>
            <person name="Russell D.A."/>
            <person name="Pope W.H."/>
            <person name="Jacobs-Sera D."/>
            <person name="Hendrix R.W."/>
            <person name="Hatfull G.F."/>
        </authorList>
    </citation>
    <scope>NUCLEOTIDE SEQUENCE [LARGE SCALE GENOMIC DNA]</scope>
    <source>
        <strain evidence="4 5">DSM 27648</strain>
    </source>
</reference>
<evidence type="ECO:0000313" key="4">
    <source>
        <dbReference type="EMBL" id="AKU94487.1"/>
    </source>
</evidence>
<dbReference type="PROSITE" id="PS51257">
    <property type="entry name" value="PROKAR_LIPOPROTEIN"/>
    <property type="match status" value="1"/>
</dbReference>
<dbReference type="InterPro" id="IPR002372">
    <property type="entry name" value="PQQ_rpt_dom"/>
</dbReference>
<proteinExistence type="predicted"/>
<dbReference type="SUPFAM" id="SSF50998">
    <property type="entry name" value="Quinoprotein alcohol dehydrogenase-like"/>
    <property type="match status" value="1"/>
</dbReference>
<dbReference type="InterPro" id="IPR011047">
    <property type="entry name" value="Quinoprotein_ADH-like_sf"/>
</dbReference>
<dbReference type="Gene3D" id="2.130.10.10">
    <property type="entry name" value="YVTN repeat-like/Quinoprotein amine dehydrogenase"/>
    <property type="match status" value="2"/>
</dbReference>
<name>A0A0K1PLT9_9BACT</name>
<gene>
    <name evidence="4" type="ORF">AKJ09_01151</name>
</gene>
<dbReference type="Proteomes" id="UP000064967">
    <property type="component" value="Chromosome"/>
</dbReference>
<dbReference type="AlphaFoldDB" id="A0A0K1PLT9"/>
<dbReference type="Pfam" id="PF13360">
    <property type="entry name" value="PQQ_2"/>
    <property type="match status" value="1"/>
</dbReference>
<dbReference type="SMART" id="SM00564">
    <property type="entry name" value="PQQ"/>
    <property type="match status" value="3"/>
</dbReference>
<sequence length="639" mass="66202">MSRLRSTLSRLVGLTALTLSLGASTLACAGDSSRPSLFSTNWLDDQGKSIDEVRAKLHGAKPTANADLVVAVAGPRADKLIGAPLNGGSNWTFEHPLDARPVIAGSVVVGSGAGEVFALDATTGKKLWARPTGGAALLGAGDDGAATVVTLARGTGSAMLVVGRDGAVKRQLETDKLLGDPAIVAGVVFVPWQNQYVSAIDVTSGEELGRVVLRDKVSRATTIGGGLYFGEAAFVRFDEKIGLASGGGANRVGLPSRELPGTPRLLVPGTEKLPPVANARDRDRLFARPSGPEGPLAIDSGRFYASYFRLVLGFETSRGQLAWVHTHGSDVIGGEAVGNGVVLCDELGKIVVLDAKTGQVSSEKSLGEPIKSCVTHADTFTAPSAQGGPSLGAQIAEAVASREATLATAQRLLLRELATLEDESATKTLIEIASDPRAAPVLIADARAALATRRNGASYMLTALGKHYDFLRDTLLSPPVGPIADALAAMKETRGAPLLAAHLLDPANTDDDVRRNAAALATLATKDELPTLRQFFAIYRGTAGTDDVATAVGSVGEALVRLDAKEGRAIVERAAKDPMTVALAKSRLEALLAASPASDKATAKADDAEKSGDKKPTHKMPEKPERPADKAAEKGGAKK</sequence>
<evidence type="ECO:0000259" key="3">
    <source>
        <dbReference type="Pfam" id="PF13360"/>
    </source>
</evidence>
<evidence type="ECO:0000256" key="2">
    <source>
        <dbReference type="SAM" id="SignalP"/>
    </source>
</evidence>
<dbReference type="KEGG" id="llu:AKJ09_01151"/>
<dbReference type="EMBL" id="CP012333">
    <property type="protein sequence ID" value="AKU94487.1"/>
    <property type="molecule type" value="Genomic_DNA"/>
</dbReference>
<feature type="chain" id="PRO_5005466249" description="Pyrrolo-quinoline quinone repeat domain-containing protein" evidence="2">
    <location>
        <begin position="30"/>
        <end position="639"/>
    </location>
</feature>